<protein>
    <submittedName>
        <fullName evidence="2">Uncharacterized protein</fullName>
    </submittedName>
</protein>
<name>A0AC35FGW5_9BILA</name>
<sequence length="366" mass="41438">MTETSPTAAAFLTLGKSYALFEPSNNLSDIFYDRLNRKICTVRNAGSLGITAKGFSKDDVINFRIQATRQINTVSFSPDIKIAGVHRDETSIDFVFLDQKLSDESHPFTNQPCKIKNSSIITFEWINDKQVLYVTDAALELYQINSKKRNLKFMKTCNISSVWTVFYPHSQLLICASGITSAFMNLFVIQNGLIHKLPRFEVDFGCSKIKPKLNDKDVMIASIYQILYLLVVKVDSTGMIRQINMYEIPSDISKPLQLAHVLLLHVDDNVGLHVIDNLVIVHHRTEANSYIFDIKVSDPSTTDHLPVLISPINVVNELSTSYGSETIFETYPWFILSPNIIVDTRYGIFADLQLQLKNASVFIKDR</sequence>
<evidence type="ECO:0000313" key="1">
    <source>
        <dbReference type="Proteomes" id="UP000887580"/>
    </source>
</evidence>
<accession>A0AC35FGW5</accession>
<proteinExistence type="predicted"/>
<dbReference type="Proteomes" id="UP000887580">
    <property type="component" value="Unplaced"/>
</dbReference>
<evidence type="ECO:0000313" key="2">
    <source>
        <dbReference type="WBParaSite" id="PS1159_v2.g17318.t1"/>
    </source>
</evidence>
<reference evidence="2" key="1">
    <citation type="submission" date="2022-11" db="UniProtKB">
        <authorList>
            <consortium name="WormBaseParasite"/>
        </authorList>
    </citation>
    <scope>IDENTIFICATION</scope>
</reference>
<organism evidence="1 2">
    <name type="scientific">Panagrolaimus sp. PS1159</name>
    <dbReference type="NCBI Taxonomy" id="55785"/>
    <lineage>
        <taxon>Eukaryota</taxon>
        <taxon>Metazoa</taxon>
        <taxon>Ecdysozoa</taxon>
        <taxon>Nematoda</taxon>
        <taxon>Chromadorea</taxon>
        <taxon>Rhabditida</taxon>
        <taxon>Tylenchina</taxon>
        <taxon>Panagrolaimomorpha</taxon>
        <taxon>Panagrolaimoidea</taxon>
        <taxon>Panagrolaimidae</taxon>
        <taxon>Panagrolaimus</taxon>
    </lineage>
</organism>
<dbReference type="WBParaSite" id="PS1159_v2.g17318.t1">
    <property type="protein sequence ID" value="PS1159_v2.g17318.t1"/>
    <property type="gene ID" value="PS1159_v2.g17318"/>
</dbReference>